<keyword evidence="3 7" id="KW-0547">Nucleotide-binding</keyword>
<feature type="binding site" evidence="9">
    <location>
        <position position="193"/>
    </location>
    <ligand>
        <name>Mg(2+)</name>
        <dbReference type="ChEBI" id="CHEBI:18420"/>
    </ligand>
</feature>
<dbReference type="PIRSF" id="PIRSF000706">
    <property type="entry name" value="Kanamycin_kin"/>
    <property type="match status" value="1"/>
</dbReference>
<dbReference type="EMBL" id="LS992241">
    <property type="protein sequence ID" value="SYX83933.1"/>
    <property type="molecule type" value="Genomic_DNA"/>
</dbReference>
<dbReference type="Gene3D" id="3.30.200.20">
    <property type="entry name" value="Phosphorylase Kinase, domain 1"/>
    <property type="match status" value="1"/>
</dbReference>
<organism evidence="11 12">
    <name type="scientific">Paenibacillus alvei</name>
    <name type="common">Bacillus alvei</name>
    <dbReference type="NCBI Taxonomy" id="44250"/>
    <lineage>
        <taxon>Bacteria</taxon>
        <taxon>Bacillati</taxon>
        <taxon>Bacillota</taxon>
        <taxon>Bacilli</taxon>
        <taxon>Bacillales</taxon>
        <taxon>Paenibacillaceae</taxon>
        <taxon>Paenibacillus</taxon>
    </lineage>
</organism>
<keyword evidence="4 7" id="KW-0418">Kinase</keyword>
<dbReference type="PANTHER" id="PTHR21310">
    <property type="entry name" value="AMINOGLYCOSIDE PHOSPHOTRANSFERASE-RELATED-RELATED"/>
    <property type="match status" value="1"/>
</dbReference>
<evidence type="ECO:0000256" key="7">
    <source>
        <dbReference type="PIRNR" id="PIRNR000706"/>
    </source>
</evidence>
<evidence type="ECO:0000259" key="10">
    <source>
        <dbReference type="Pfam" id="PF01636"/>
    </source>
</evidence>
<protein>
    <recommendedName>
        <fullName evidence="10">Aminoglycoside phosphotransferase domain-containing protein</fullName>
    </recommendedName>
</protein>
<comment type="similarity">
    <text evidence="1 7">Belongs to the aminoglycoside phosphotransferase family.</text>
</comment>
<evidence type="ECO:0000256" key="5">
    <source>
        <dbReference type="ARBA" id="ARBA00022840"/>
    </source>
</evidence>
<dbReference type="InterPro" id="IPR002575">
    <property type="entry name" value="Aminoglycoside_PTrfase"/>
</dbReference>
<dbReference type="GO" id="GO:0016773">
    <property type="term" value="F:phosphotransferase activity, alcohol group as acceptor"/>
    <property type="evidence" value="ECO:0007669"/>
    <property type="project" value="InterPro"/>
</dbReference>
<evidence type="ECO:0000256" key="4">
    <source>
        <dbReference type="ARBA" id="ARBA00022777"/>
    </source>
</evidence>
<evidence type="ECO:0000256" key="1">
    <source>
        <dbReference type="ARBA" id="ARBA00006219"/>
    </source>
</evidence>
<evidence type="ECO:0000256" key="6">
    <source>
        <dbReference type="ARBA" id="ARBA00023251"/>
    </source>
</evidence>
<evidence type="ECO:0000313" key="11">
    <source>
        <dbReference type="EMBL" id="SYX83933.1"/>
    </source>
</evidence>
<dbReference type="CDD" id="cd05150">
    <property type="entry name" value="APH"/>
    <property type="match status" value="1"/>
</dbReference>
<dbReference type="InterPro" id="IPR051678">
    <property type="entry name" value="AGP_Transferase"/>
</dbReference>
<dbReference type="GO" id="GO:0005524">
    <property type="term" value="F:ATP binding"/>
    <property type="evidence" value="ECO:0007669"/>
    <property type="project" value="UniProtKB-KW"/>
</dbReference>
<keyword evidence="5 7" id="KW-0067">ATP-binding</keyword>
<sequence length="273" mass="31379">MGHIVEPVRYEPFPIEMQAFFSDAEVTVVKKTARSSVYHIINQSHDAFLKVTPKEQMQREAIMTSYLHHKGICPSVLHYSSNDTNDYLITERIPGSHAASDEFIAHPEQLCDVFAESLLHLHQIAHTDCPVTNGLEDMFNRAERKYREGKAEKSLLQYMGYTSSESAYTDMVSLYKHAIEDKVIIHGDYCLPNLILQDNKRNGYIDVGYSGVGDRHYDIFWALWSLQFNLKSAEYANRFMKAYGEHVIDQSLLRLCGLISVFNGFRGQDYYES</sequence>
<dbReference type="InterPro" id="IPR024165">
    <property type="entry name" value="Kan/Strep_kinase"/>
</dbReference>
<keyword evidence="9" id="KW-0479">Metal-binding</keyword>
<feature type="domain" description="Aminoglycoside phosphotransferase" evidence="10">
    <location>
        <begin position="27"/>
        <end position="244"/>
    </location>
</feature>
<dbReference type="PANTHER" id="PTHR21310:SF41">
    <property type="entry name" value="3'-PHOSPHOTRANSFERASE, PUTATIVE-RELATED"/>
    <property type="match status" value="1"/>
</dbReference>
<dbReference type="GO" id="GO:0046872">
    <property type="term" value="F:metal ion binding"/>
    <property type="evidence" value="ECO:0007669"/>
    <property type="project" value="UniProtKB-KW"/>
</dbReference>
<evidence type="ECO:0000256" key="2">
    <source>
        <dbReference type="ARBA" id="ARBA00022679"/>
    </source>
</evidence>
<dbReference type="Proteomes" id="UP000304148">
    <property type="component" value="Chromosome"/>
</dbReference>
<dbReference type="Pfam" id="PF01636">
    <property type="entry name" value="APH"/>
    <property type="match status" value="1"/>
</dbReference>
<reference evidence="12" key="1">
    <citation type="submission" date="2018-08" db="EMBL/GenBank/DDBJ databases">
        <authorList>
            <person name="Chevrot R."/>
        </authorList>
    </citation>
    <scope>NUCLEOTIDE SEQUENCE [LARGE SCALE GENOMIC DNA]</scope>
</reference>
<dbReference type="GO" id="GO:0046677">
    <property type="term" value="P:response to antibiotic"/>
    <property type="evidence" value="ECO:0007669"/>
    <property type="project" value="UniProtKB-KW"/>
</dbReference>
<dbReference type="Gene3D" id="3.90.1200.10">
    <property type="match status" value="1"/>
</dbReference>
<evidence type="ECO:0000256" key="8">
    <source>
        <dbReference type="PIRSR" id="PIRSR000706-1"/>
    </source>
</evidence>
<keyword evidence="2 7" id="KW-0808">Transferase</keyword>
<dbReference type="GO" id="GO:0016301">
    <property type="term" value="F:kinase activity"/>
    <property type="evidence" value="ECO:0007669"/>
    <property type="project" value="UniProtKB-KW"/>
</dbReference>
<feature type="active site" description="Proton acceptor" evidence="8">
    <location>
        <position position="188"/>
    </location>
</feature>
<evidence type="ECO:0000256" key="9">
    <source>
        <dbReference type="PIRSR" id="PIRSR000706-2"/>
    </source>
</evidence>
<name>A0A383RAW8_PAEAL</name>
<accession>A0A383RAW8</accession>
<evidence type="ECO:0000256" key="3">
    <source>
        <dbReference type="ARBA" id="ARBA00022741"/>
    </source>
</evidence>
<gene>
    <name evidence="11" type="ORF">PBLR_12355</name>
</gene>
<proteinExistence type="inferred from homology"/>
<feature type="binding site" evidence="9">
    <location>
        <position position="206"/>
    </location>
    <ligand>
        <name>Mg(2+)</name>
        <dbReference type="ChEBI" id="CHEBI:18420"/>
    </ligand>
</feature>
<dbReference type="RefSeq" id="WP_138185923.1">
    <property type="nucleotide sequence ID" value="NZ_LS992241.1"/>
</dbReference>
<dbReference type="AlphaFoldDB" id="A0A383RAW8"/>
<keyword evidence="6 7" id="KW-0046">Antibiotic resistance</keyword>
<keyword evidence="9" id="KW-0460">Magnesium</keyword>
<dbReference type="InterPro" id="IPR011009">
    <property type="entry name" value="Kinase-like_dom_sf"/>
</dbReference>
<dbReference type="SUPFAM" id="SSF56112">
    <property type="entry name" value="Protein kinase-like (PK-like)"/>
    <property type="match status" value="1"/>
</dbReference>
<evidence type="ECO:0000313" key="12">
    <source>
        <dbReference type="Proteomes" id="UP000304148"/>
    </source>
</evidence>